<dbReference type="GO" id="GO:0045292">
    <property type="term" value="P:mRNA cis splicing, via spliceosome"/>
    <property type="evidence" value="ECO:0007669"/>
    <property type="project" value="TreeGrafter"/>
</dbReference>
<gene>
    <name evidence="5" type="ORF">BCR37DRAFT_390774</name>
</gene>
<protein>
    <submittedName>
        <fullName evidence="5">SART-1 family-domain-containing protein</fullName>
    </submittedName>
</protein>
<evidence type="ECO:0000256" key="4">
    <source>
        <dbReference type="SAM" id="MobiDB-lite"/>
    </source>
</evidence>
<feature type="region of interest" description="Disordered" evidence="4">
    <location>
        <begin position="1"/>
        <end position="60"/>
    </location>
</feature>
<comment type="caution">
    <text evidence="5">The sequence shown here is derived from an EMBL/GenBank/DDBJ whole genome shotgun (WGS) entry which is preliminary data.</text>
</comment>
<proteinExistence type="inferred from homology"/>
<dbReference type="OMA" id="MNASSDY"/>
<organism evidence="5 6">
    <name type="scientific">Protomyces lactucae-debilis</name>
    <dbReference type="NCBI Taxonomy" id="2754530"/>
    <lineage>
        <taxon>Eukaryota</taxon>
        <taxon>Fungi</taxon>
        <taxon>Dikarya</taxon>
        <taxon>Ascomycota</taxon>
        <taxon>Taphrinomycotina</taxon>
        <taxon>Taphrinomycetes</taxon>
        <taxon>Taphrinales</taxon>
        <taxon>Protomycetaceae</taxon>
        <taxon>Protomyces</taxon>
    </lineage>
</organism>
<evidence type="ECO:0000256" key="2">
    <source>
        <dbReference type="ARBA" id="ARBA00006076"/>
    </source>
</evidence>
<dbReference type="Pfam" id="PF03343">
    <property type="entry name" value="SART-1"/>
    <property type="match status" value="1"/>
</dbReference>
<evidence type="ECO:0000256" key="1">
    <source>
        <dbReference type="ARBA" id="ARBA00004123"/>
    </source>
</evidence>
<evidence type="ECO:0000313" key="6">
    <source>
        <dbReference type="Proteomes" id="UP000193685"/>
    </source>
</evidence>
<keyword evidence="3" id="KW-0539">Nucleus</keyword>
<dbReference type="GeneID" id="63787508"/>
<dbReference type="GO" id="GO:0000481">
    <property type="term" value="P:maturation of 5S rRNA"/>
    <property type="evidence" value="ECO:0007669"/>
    <property type="project" value="TreeGrafter"/>
</dbReference>
<dbReference type="RefSeq" id="XP_040727916.1">
    <property type="nucleotide sequence ID" value="XM_040870909.1"/>
</dbReference>
<dbReference type="STRING" id="56484.A0A1Y2FST7"/>
<dbReference type="GO" id="GO:0046540">
    <property type="term" value="C:U4/U6 x U5 tri-snRNP complex"/>
    <property type="evidence" value="ECO:0007669"/>
    <property type="project" value="TreeGrafter"/>
</dbReference>
<dbReference type="PANTHER" id="PTHR14152:SF5">
    <property type="entry name" value="U4_U6.U5 TRI-SNRNP-ASSOCIATED PROTEIN 1"/>
    <property type="match status" value="1"/>
</dbReference>
<dbReference type="Proteomes" id="UP000193685">
    <property type="component" value="Unassembled WGS sequence"/>
</dbReference>
<feature type="compositionally biased region" description="Basic and acidic residues" evidence="4">
    <location>
        <begin position="44"/>
        <end position="60"/>
    </location>
</feature>
<comment type="similarity">
    <text evidence="2">Belongs to the SNU66/SART1 family.</text>
</comment>
<keyword evidence="6" id="KW-1185">Reference proteome</keyword>
<evidence type="ECO:0000256" key="3">
    <source>
        <dbReference type="ARBA" id="ARBA00023242"/>
    </source>
</evidence>
<sequence length="185" mass="22053">MAAIRKFEFSQTDPMNASSDYVQNVKLEKRPKMSENFRKANSGDIKRVNSRNAEEQKLQHEKETWLAQDRKIRLELELERKHAKVEIRKSGAWEKMSRRERETWAASENRRIETFEVRMAQDRFKHYKPKVELKYVDDFGRNMSQKKAFKHLSHQFYGKDSGSGKTAKKLAKIEKEKLAEQRTIF</sequence>
<dbReference type="EMBL" id="MCFI01000002">
    <property type="protein sequence ID" value="ORY87060.1"/>
    <property type="molecule type" value="Genomic_DNA"/>
</dbReference>
<dbReference type="PANTHER" id="PTHR14152">
    <property type="entry name" value="SQUAMOUS CELL CARCINOMA ANTIGEN RECOGNISED BY CYTOTOXIC T LYMPHOCYTES"/>
    <property type="match status" value="1"/>
</dbReference>
<dbReference type="InterPro" id="IPR005011">
    <property type="entry name" value="SNU66/SART1"/>
</dbReference>
<reference evidence="5 6" key="1">
    <citation type="submission" date="2016-07" db="EMBL/GenBank/DDBJ databases">
        <title>Pervasive Adenine N6-methylation of Active Genes in Fungi.</title>
        <authorList>
            <consortium name="DOE Joint Genome Institute"/>
            <person name="Mondo S.J."/>
            <person name="Dannebaum R.O."/>
            <person name="Kuo R.C."/>
            <person name="Labutti K."/>
            <person name="Haridas S."/>
            <person name="Kuo A."/>
            <person name="Salamov A."/>
            <person name="Ahrendt S.R."/>
            <person name="Lipzen A."/>
            <person name="Sullivan W."/>
            <person name="Andreopoulos W.B."/>
            <person name="Clum A."/>
            <person name="Lindquist E."/>
            <person name="Daum C."/>
            <person name="Ramamoorthy G.K."/>
            <person name="Gryganskyi A."/>
            <person name="Culley D."/>
            <person name="Magnuson J.K."/>
            <person name="James T.Y."/>
            <person name="O'Malley M.A."/>
            <person name="Stajich J.E."/>
            <person name="Spatafora J.W."/>
            <person name="Visel A."/>
            <person name="Grigoriev I.V."/>
        </authorList>
    </citation>
    <scope>NUCLEOTIDE SEQUENCE [LARGE SCALE GENOMIC DNA]</scope>
    <source>
        <strain evidence="5 6">12-1054</strain>
    </source>
</reference>
<comment type="subcellular location">
    <subcellularLocation>
        <location evidence="1">Nucleus</location>
    </subcellularLocation>
</comment>
<feature type="compositionally biased region" description="Polar residues" evidence="4">
    <location>
        <begin position="9"/>
        <end position="22"/>
    </location>
</feature>
<evidence type="ECO:0000313" key="5">
    <source>
        <dbReference type="EMBL" id="ORY87060.1"/>
    </source>
</evidence>
<dbReference type="OrthoDB" id="5583at2759"/>
<name>A0A1Y2FST7_PROLT</name>
<feature type="compositionally biased region" description="Basic and acidic residues" evidence="4">
    <location>
        <begin position="26"/>
        <end position="38"/>
    </location>
</feature>
<dbReference type="AlphaFoldDB" id="A0A1Y2FST7"/>
<accession>A0A1Y2FST7</accession>